<protein>
    <recommendedName>
        <fullName evidence="4">Heavy-metal resistance protein</fullName>
    </recommendedName>
</protein>
<evidence type="ECO:0008006" key="4">
    <source>
        <dbReference type="Google" id="ProtNLM"/>
    </source>
</evidence>
<dbReference type="AlphaFoldDB" id="A0A6N6JJ19"/>
<dbReference type="RefSeq" id="WP_159807328.1">
    <property type="nucleotide sequence ID" value="NZ_BLJE01000002.1"/>
</dbReference>
<gene>
    <name evidence="2" type="ORF">KIN_24930</name>
</gene>
<name>A0A6N6JJ19_9RHOB</name>
<keyword evidence="3" id="KW-1185">Reference proteome</keyword>
<dbReference type="EMBL" id="BLJE01000002">
    <property type="protein sequence ID" value="GFE65419.1"/>
    <property type="molecule type" value="Genomic_DNA"/>
</dbReference>
<dbReference type="InterPro" id="IPR025961">
    <property type="entry name" value="Metal_resist"/>
</dbReference>
<dbReference type="Pfam" id="PF13801">
    <property type="entry name" value="Metal_resist"/>
    <property type="match status" value="1"/>
</dbReference>
<evidence type="ECO:0000256" key="1">
    <source>
        <dbReference type="SAM" id="Phobius"/>
    </source>
</evidence>
<organism evidence="2 3">
    <name type="scientific">Litoreibacter roseus</name>
    <dbReference type="NCBI Taxonomy" id="2601869"/>
    <lineage>
        <taxon>Bacteria</taxon>
        <taxon>Pseudomonadati</taxon>
        <taxon>Pseudomonadota</taxon>
        <taxon>Alphaproteobacteria</taxon>
        <taxon>Rhodobacterales</taxon>
        <taxon>Roseobacteraceae</taxon>
        <taxon>Litoreibacter</taxon>
    </lineage>
</organism>
<comment type="caution">
    <text evidence="2">The sequence shown here is derived from an EMBL/GenBank/DDBJ whole genome shotgun (WGS) entry which is preliminary data.</text>
</comment>
<dbReference type="OrthoDB" id="7876971at2"/>
<accession>A0A6N6JJ19</accession>
<feature type="transmembrane region" description="Helical" evidence="1">
    <location>
        <begin position="12"/>
        <end position="38"/>
    </location>
</feature>
<proteinExistence type="predicted"/>
<keyword evidence="1" id="KW-0472">Membrane</keyword>
<keyword evidence="1" id="KW-0812">Transmembrane</keyword>
<evidence type="ECO:0000313" key="2">
    <source>
        <dbReference type="EMBL" id="GFE65419.1"/>
    </source>
</evidence>
<evidence type="ECO:0000313" key="3">
    <source>
        <dbReference type="Proteomes" id="UP000436822"/>
    </source>
</evidence>
<keyword evidence="1" id="KW-1133">Transmembrane helix</keyword>
<reference evidence="2 3" key="1">
    <citation type="submission" date="2019-12" db="EMBL/GenBank/DDBJ databases">
        <title>Litoreibacter badius sp. nov., a novel bacteriochlorophyll a-containing bacterium in the genus Litoreibacter.</title>
        <authorList>
            <person name="Kanamuro M."/>
            <person name="Takabe Y."/>
            <person name="Mori K."/>
            <person name="Takaichi S."/>
            <person name="Hanada S."/>
        </authorList>
    </citation>
    <scope>NUCLEOTIDE SEQUENCE [LARGE SCALE GENOMIC DNA]</scope>
    <source>
        <strain evidence="2 3">K6</strain>
    </source>
</reference>
<dbReference type="Proteomes" id="UP000436822">
    <property type="component" value="Unassembled WGS sequence"/>
</dbReference>
<sequence length="162" mass="17922">MSDTRGRSVPLWLKLLLIASLSANLLVVGLFAGARLGGPDRGSERSLRGAGSFAPFVRALDGEDRRAIVRKLREGNSDMRATRQTQRRLTPRILTALRAEPFDPIAFSNLLDQQRSVGDQMRATGQDILVDHLSSMTPQARAAFAERLEGAIRQRRNRVSTD</sequence>